<evidence type="ECO:0000256" key="2">
    <source>
        <dbReference type="SAM" id="Phobius"/>
    </source>
</evidence>
<feature type="transmembrane region" description="Helical" evidence="2">
    <location>
        <begin position="51"/>
        <end position="71"/>
    </location>
</feature>
<organism evidence="3 4">
    <name type="scientific">Reticulomyxa filosa</name>
    <dbReference type="NCBI Taxonomy" id="46433"/>
    <lineage>
        <taxon>Eukaryota</taxon>
        <taxon>Sar</taxon>
        <taxon>Rhizaria</taxon>
        <taxon>Retaria</taxon>
        <taxon>Foraminifera</taxon>
        <taxon>Monothalamids</taxon>
        <taxon>Reticulomyxidae</taxon>
        <taxon>Reticulomyxa</taxon>
    </lineage>
</organism>
<feature type="transmembrane region" description="Helical" evidence="2">
    <location>
        <begin position="83"/>
        <end position="104"/>
    </location>
</feature>
<feature type="transmembrane region" description="Helical" evidence="2">
    <location>
        <begin position="241"/>
        <end position="260"/>
    </location>
</feature>
<evidence type="ECO:0000256" key="1">
    <source>
        <dbReference type="SAM" id="MobiDB-lite"/>
    </source>
</evidence>
<dbReference type="Proteomes" id="UP000023152">
    <property type="component" value="Unassembled WGS sequence"/>
</dbReference>
<protein>
    <submittedName>
        <fullName evidence="3">Uncharacterized protein</fullName>
    </submittedName>
</protein>
<gene>
    <name evidence="3" type="ORF">RFI_26695</name>
</gene>
<reference evidence="3 4" key="1">
    <citation type="journal article" date="2013" name="Curr. Biol.">
        <title>The Genome of the Foraminiferan Reticulomyxa filosa.</title>
        <authorList>
            <person name="Glockner G."/>
            <person name="Hulsmann N."/>
            <person name="Schleicher M."/>
            <person name="Noegel A.A."/>
            <person name="Eichinger L."/>
            <person name="Gallinger C."/>
            <person name="Pawlowski J."/>
            <person name="Sierra R."/>
            <person name="Euteneuer U."/>
            <person name="Pillet L."/>
            <person name="Moustafa A."/>
            <person name="Platzer M."/>
            <person name="Groth M."/>
            <person name="Szafranski K."/>
            <person name="Schliwa M."/>
        </authorList>
    </citation>
    <scope>NUCLEOTIDE SEQUENCE [LARGE SCALE GENOMIC DNA]</scope>
</reference>
<keyword evidence="2" id="KW-0472">Membrane</keyword>
<comment type="caution">
    <text evidence="3">The sequence shown here is derived from an EMBL/GenBank/DDBJ whole genome shotgun (WGS) entry which is preliminary data.</text>
</comment>
<dbReference type="AlphaFoldDB" id="X6MB33"/>
<feature type="transmembrane region" description="Helical" evidence="2">
    <location>
        <begin position="209"/>
        <end position="235"/>
    </location>
</feature>
<proteinExistence type="predicted"/>
<feature type="transmembrane region" description="Helical" evidence="2">
    <location>
        <begin position="6"/>
        <end position="30"/>
    </location>
</feature>
<feature type="region of interest" description="Disordered" evidence="1">
    <location>
        <begin position="143"/>
        <end position="176"/>
    </location>
</feature>
<sequence length="294" mass="35245">MAVPNFFAGVALLVLLVILSPIVCYLMYCYSVHKNQAYFKKRYYKLVEWQLMLSLFTIYSCAYFLGLFVYQSNGKYDPKSVVSIGWLFIDVLNIASWFAVWKLFVVRTYALWLSTEQNKEMVERAWRMYMSAEERIHLVRSNKPGSNETLQNQITLSNNNKDQESTQRNVSITEKDSQNTKISETCATVAIASEKKNTIKVRRDIQQSLYWAIRCAAVAFLVELGLFAFLYNAYFVQQWRAWFWFLFVNCCVNWFIFRLWKRFPKFHDQYHIRNFFFFFFNLLFYYLLFYFAIT</sequence>
<keyword evidence="2" id="KW-1133">Transmembrane helix</keyword>
<feature type="compositionally biased region" description="Polar residues" evidence="1">
    <location>
        <begin position="143"/>
        <end position="172"/>
    </location>
</feature>
<evidence type="ECO:0000313" key="4">
    <source>
        <dbReference type="Proteomes" id="UP000023152"/>
    </source>
</evidence>
<accession>X6MB33</accession>
<keyword evidence="4" id="KW-1185">Reference proteome</keyword>
<name>X6MB33_RETFI</name>
<feature type="transmembrane region" description="Helical" evidence="2">
    <location>
        <begin position="272"/>
        <end position="293"/>
    </location>
</feature>
<dbReference type="EMBL" id="ASPP01023251">
    <property type="protein sequence ID" value="ETO10682.1"/>
    <property type="molecule type" value="Genomic_DNA"/>
</dbReference>
<keyword evidence="2" id="KW-0812">Transmembrane</keyword>
<evidence type="ECO:0000313" key="3">
    <source>
        <dbReference type="EMBL" id="ETO10682.1"/>
    </source>
</evidence>